<dbReference type="InterPro" id="IPR036942">
    <property type="entry name" value="Beta-barrel_TonB_sf"/>
</dbReference>
<comment type="caution">
    <text evidence="18">The sequence shown here is derived from an EMBL/GenBank/DDBJ whole genome shotgun (WGS) entry which is preliminary data.</text>
</comment>
<dbReference type="RefSeq" id="WP_160737157.1">
    <property type="nucleotide sequence ID" value="NZ_WTYT01000006.1"/>
</dbReference>
<keyword evidence="19" id="KW-1185">Reference proteome</keyword>
<feature type="domain" description="TonB-dependent receptor plug" evidence="17">
    <location>
        <begin position="47"/>
        <end position="153"/>
    </location>
</feature>
<name>A0A6I4T978_9SPHN</name>
<dbReference type="InterPro" id="IPR037066">
    <property type="entry name" value="Plug_dom_sf"/>
</dbReference>
<evidence type="ECO:0000313" key="18">
    <source>
        <dbReference type="EMBL" id="MXO66701.1"/>
    </source>
</evidence>
<evidence type="ECO:0000256" key="9">
    <source>
        <dbReference type="ARBA" id="ARBA00023077"/>
    </source>
</evidence>
<feature type="signal peptide" evidence="15">
    <location>
        <begin position="1"/>
        <end position="22"/>
    </location>
</feature>
<organism evidence="18 19">
    <name type="scientific">Altericroceibacterium endophyticum</name>
    <dbReference type="NCBI Taxonomy" id="1808508"/>
    <lineage>
        <taxon>Bacteria</taxon>
        <taxon>Pseudomonadati</taxon>
        <taxon>Pseudomonadota</taxon>
        <taxon>Alphaproteobacteria</taxon>
        <taxon>Sphingomonadales</taxon>
        <taxon>Erythrobacteraceae</taxon>
        <taxon>Altericroceibacterium</taxon>
    </lineage>
</organism>
<evidence type="ECO:0000256" key="15">
    <source>
        <dbReference type="SAM" id="SignalP"/>
    </source>
</evidence>
<comment type="similarity">
    <text evidence="12 14">Belongs to the TonB-dependent receptor family.</text>
</comment>
<dbReference type="InterPro" id="IPR010917">
    <property type="entry name" value="TonB_rcpt_CS"/>
</dbReference>
<dbReference type="EMBL" id="WTYT01000006">
    <property type="protein sequence ID" value="MXO66701.1"/>
    <property type="molecule type" value="Genomic_DNA"/>
</dbReference>
<evidence type="ECO:0000256" key="10">
    <source>
        <dbReference type="ARBA" id="ARBA00023136"/>
    </source>
</evidence>
<dbReference type="InterPro" id="IPR000531">
    <property type="entry name" value="Beta-barrel_TonB"/>
</dbReference>
<keyword evidence="6 15" id="KW-0732">Signal</keyword>
<feature type="short sequence motif" description="TonB C-terminal box" evidence="13">
    <location>
        <begin position="712"/>
        <end position="729"/>
    </location>
</feature>
<evidence type="ECO:0000256" key="13">
    <source>
        <dbReference type="PROSITE-ProRule" id="PRU10144"/>
    </source>
</evidence>
<keyword evidence="4" id="KW-0410">Iron transport</keyword>
<evidence type="ECO:0000256" key="14">
    <source>
        <dbReference type="RuleBase" id="RU003357"/>
    </source>
</evidence>
<dbReference type="Pfam" id="PF00593">
    <property type="entry name" value="TonB_dep_Rec_b-barrel"/>
    <property type="match status" value="1"/>
</dbReference>
<accession>A0A6I4T978</accession>
<dbReference type="PROSITE" id="PS01156">
    <property type="entry name" value="TONB_DEPENDENT_REC_2"/>
    <property type="match status" value="1"/>
</dbReference>
<evidence type="ECO:0000256" key="5">
    <source>
        <dbReference type="ARBA" id="ARBA00022692"/>
    </source>
</evidence>
<dbReference type="AlphaFoldDB" id="A0A6I4T978"/>
<dbReference type="InterPro" id="IPR012910">
    <property type="entry name" value="Plug_dom"/>
</dbReference>
<evidence type="ECO:0000259" key="17">
    <source>
        <dbReference type="Pfam" id="PF07715"/>
    </source>
</evidence>
<keyword evidence="9 14" id="KW-0798">TonB box</keyword>
<dbReference type="SUPFAM" id="SSF56935">
    <property type="entry name" value="Porins"/>
    <property type="match status" value="1"/>
</dbReference>
<dbReference type="PANTHER" id="PTHR32552">
    <property type="entry name" value="FERRICHROME IRON RECEPTOR-RELATED"/>
    <property type="match status" value="1"/>
</dbReference>
<evidence type="ECO:0000256" key="6">
    <source>
        <dbReference type="ARBA" id="ARBA00022729"/>
    </source>
</evidence>
<dbReference type="Gene3D" id="2.170.130.10">
    <property type="entry name" value="TonB-dependent receptor, plug domain"/>
    <property type="match status" value="1"/>
</dbReference>
<dbReference type="OrthoDB" id="9760333at2"/>
<comment type="subcellular location">
    <subcellularLocation>
        <location evidence="1 12">Cell outer membrane</location>
        <topology evidence="1 12">Multi-pass membrane protein</topology>
    </subcellularLocation>
</comment>
<dbReference type="GO" id="GO:0009279">
    <property type="term" value="C:cell outer membrane"/>
    <property type="evidence" value="ECO:0007669"/>
    <property type="project" value="UniProtKB-SubCell"/>
</dbReference>
<evidence type="ECO:0000259" key="16">
    <source>
        <dbReference type="Pfam" id="PF00593"/>
    </source>
</evidence>
<evidence type="ECO:0000313" key="19">
    <source>
        <dbReference type="Proteomes" id="UP000438476"/>
    </source>
</evidence>
<dbReference type="PROSITE" id="PS52016">
    <property type="entry name" value="TONB_DEPENDENT_REC_3"/>
    <property type="match status" value="1"/>
</dbReference>
<keyword evidence="2 12" id="KW-0813">Transport</keyword>
<dbReference type="Proteomes" id="UP000438476">
    <property type="component" value="Unassembled WGS sequence"/>
</dbReference>
<gene>
    <name evidence="18" type="ORF">GRI91_13120</name>
</gene>
<keyword evidence="18" id="KW-0675">Receptor</keyword>
<evidence type="ECO:0000256" key="1">
    <source>
        <dbReference type="ARBA" id="ARBA00004571"/>
    </source>
</evidence>
<dbReference type="PANTHER" id="PTHR32552:SF81">
    <property type="entry name" value="TONB-DEPENDENT OUTER MEMBRANE RECEPTOR"/>
    <property type="match status" value="1"/>
</dbReference>
<evidence type="ECO:0000256" key="2">
    <source>
        <dbReference type="ARBA" id="ARBA00022448"/>
    </source>
</evidence>
<reference evidence="18 19" key="1">
    <citation type="submission" date="2019-12" db="EMBL/GenBank/DDBJ databases">
        <title>Genomic-based taxomic classification of the family Erythrobacteraceae.</title>
        <authorList>
            <person name="Xu L."/>
        </authorList>
    </citation>
    <scope>NUCLEOTIDE SEQUENCE [LARGE SCALE GENOMIC DNA]</scope>
    <source>
        <strain evidence="18 19">LMG 29518</strain>
    </source>
</reference>
<evidence type="ECO:0000256" key="8">
    <source>
        <dbReference type="ARBA" id="ARBA00023065"/>
    </source>
</evidence>
<evidence type="ECO:0000256" key="11">
    <source>
        <dbReference type="ARBA" id="ARBA00023237"/>
    </source>
</evidence>
<keyword evidence="8" id="KW-0406">Ion transport</keyword>
<evidence type="ECO:0000256" key="12">
    <source>
        <dbReference type="PROSITE-ProRule" id="PRU01360"/>
    </source>
</evidence>
<evidence type="ECO:0000256" key="4">
    <source>
        <dbReference type="ARBA" id="ARBA00022496"/>
    </source>
</evidence>
<evidence type="ECO:0000256" key="3">
    <source>
        <dbReference type="ARBA" id="ARBA00022452"/>
    </source>
</evidence>
<sequence>MRTTALLAACAASAIIASPLAAQDITDEAAEKAATIVVTATRSKVSLTDVPADVTVRDVDTLRRDGFTYGTDEFRGVPGVSFRRGEGGGDVFPFVSIRGSTGVEGYLTLIDGIPFDLNEEGALQVVPYPALSRVEIVKGPVSTLYGGGALYGAVNYITVDPSADEIDLSFTAGSDNYYRGDVTVAKPLTDMLGLVAIASYENYDGWRENGGRENLNLFAKLSLVAGPDTELTLYGSYQDQRAETPSVIPLLEDGTPVDVFGGWEADHTFMNPAVDLQGGIVALRGEHRFSDAFSMTATGQYRRFDFDNRLNFYDPFGFSPERGVFGVNGFYAQSKFEVAYGEVTANYSAGRHEIVAGVTGQIGTVRRDDFWSGQYGFTFECGFNYYLVEIDYVNGGVANRDAPCFVIDNPQASNDQRTTYLSAFVQDEMKLSDAFYLTLGARYDRFYRETEYFPIEGQTDGALGDARADAVSPKAALSWRYGDGQVYVAYGRGFNSNFGPAFEFNPDQYARPEQRPTTLDSVEIGWKGEALQDLLNFALTAFYSVQKNRRQTVPNPAAETDVTAPSSLITFGDRYESKGVEVALDFRPLDGTRLQVNYSHIAPEWDEYILQQSSGPLDLSGKTPVGVAENVVYVAGEQRIAPWLSGRAIVEWYDDYQVTSDNSVKGGSYTLVTLNARIAPQVWRGMSLDLTLLNALDEKYLYLFGGTTSPTYGTPGTPRQFRATLHASF</sequence>
<feature type="chain" id="PRO_5026261471" evidence="15">
    <location>
        <begin position="23"/>
        <end position="729"/>
    </location>
</feature>
<dbReference type="Pfam" id="PF07715">
    <property type="entry name" value="Plug"/>
    <property type="match status" value="1"/>
</dbReference>
<feature type="domain" description="TonB-dependent receptor-like beta-barrel" evidence="16">
    <location>
        <begin position="231"/>
        <end position="694"/>
    </location>
</feature>
<keyword evidence="7" id="KW-0408">Iron</keyword>
<keyword evidence="3 12" id="KW-1134">Transmembrane beta strand</keyword>
<keyword evidence="5 12" id="KW-0812">Transmembrane</keyword>
<keyword evidence="10 12" id="KW-0472">Membrane</keyword>
<proteinExistence type="inferred from homology"/>
<evidence type="ECO:0000256" key="7">
    <source>
        <dbReference type="ARBA" id="ARBA00023004"/>
    </source>
</evidence>
<keyword evidence="11 12" id="KW-0998">Cell outer membrane</keyword>
<dbReference type="GO" id="GO:0006826">
    <property type="term" value="P:iron ion transport"/>
    <property type="evidence" value="ECO:0007669"/>
    <property type="project" value="UniProtKB-KW"/>
</dbReference>
<dbReference type="InterPro" id="IPR039426">
    <property type="entry name" value="TonB-dep_rcpt-like"/>
</dbReference>
<dbReference type="Gene3D" id="2.40.170.20">
    <property type="entry name" value="TonB-dependent receptor, beta-barrel domain"/>
    <property type="match status" value="1"/>
</dbReference>
<protein>
    <submittedName>
        <fullName evidence="18">TonB-dependent receptor</fullName>
    </submittedName>
</protein>